<evidence type="ECO:0000256" key="1">
    <source>
        <dbReference type="SAM" id="Phobius"/>
    </source>
</evidence>
<keyword evidence="1" id="KW-0472">Membrane</keyword>
<accession>A0A5C3PAF5</accession>
<evidence type="ECO:0000313" key="3">
    <source>
        <dbReference type="EMBL" id="TFK85927.1"/>
    </source>
</evidence>
<sequence>MSYSYGHSALIRNPSRVMVQNHCIMASSALLWYDFGLTLTTEVQRIWHRELSCVSVAYIFLEVLMWNVEDGTCNILTHLNDVAYIVNLLATAVIIVIRVYGISSKNWRWLPIVLPLNLVRPVLYALESARYQPVQGGPPFGCTYDYTLSETSLALCKPPSSLPLTRPHISTVTTISSATMLASHGILVLVTAVKTLSIKRHAWNSRMRTPLTALLLRDGILFLVILIFNAFANFYATPTCVSGHEFLNVDITFIMEQSTTIFLVWPYFYEIIYVIILSHFILDARGLHAVQVEDIGPYATISLPMFELPKIAPTATVTRERSNLTPEYVVETDDTRDVLPEDLVAVLESENGGS</sequence>
<dbReference type="InParanoid" id="A0A5C3PAF5"/>
<gene>
    <name evidence="3" type="ORF">K466DRAFT_600743</name>
</gene>
<dbReference type="InterPro" id="IPR045340">
    <property type="entry name" value="DUF6533"/>
</dbReference>
<feature type="transmembrane region" description="Helical" evidence="1">
    <location>
        <begin position="169"/>
        <end position="193"/>
    </location>
</feature>
<feature type="transmembrane region" description="Helical" evidence="1">
    <location>
        <begin position="214"/>
        <end position="236"/>
    </location>
</feature>
<proteinExistence type="predicted"/>
<keyword evidence="4" id="KW-1185">Reference proteome</keyword>
<protein>
    <recommendedName>
        <fullName evidence="2">DUF6533 domain-containing protein</fullName>
    </recommendedName>
</protein>
<dbReference type="AlphaFoldDB" id="A0A5C3PAF5"/>
<dbReference type="Pfam" id="PF20151">
    <property type="entry name" value="DUF6533"/>
    <property type="match status" value="1"/>
</dbReference>
<feature type="domain" description="DUF6533" evidence="2">
    <location>
        <begin position="23"/>
        <end position="61"/>
    </location>
</feature>
<keyword evidence="1" id="KW-1133">Transmembrane helix</keyword>
<feature type="transmembrane region" description="Helical" evidence="1">
    <location>
        <begin position="262"/>
        <end position="282"/>
    </location>
</feature>
<keyword evidence="1" id="KW-0812">Transmembrane</keyword>
<name>A0A5C3PAF5_9APHY</name>
<evidence type="ECO:0000313" key="4">
    <source>
        <dbReference type="Proteomes" id="UP000308197"/>
    </source>
</evidence>
<reference evidence="3 4" key="1">
    <citation type="journal article" date="2019" name="Nat. Ecol. Evol.">
        <title>Megaphylogeny resolves global patterns of mushroom evolution.</title>
        <authorList>
            <person name="Varga T."/>
            <person name="Krizsan K."/>
            <person name="Foldi C."/>
            <person name="Dima B."/>
            <person name="Sanchez-Garcia M."/>
            <person name="Sanchez-Ramirez S."/>
            <person name="Szollosi G.J."/>
            <person name="Szarkandi J.G."/>
            <person name="Papp V."/>
            <person name="Albert L."/>
            <person name="Andreopoulos W."/>
            <person name="Angelini C."/>
            <person name="Antonin V."/>
            <person name="Barry K.W."/>
            <person name="Bougher N.L."/>
            <person name="Buchanan P."/>
            <person name="Buyck B."/>
            <person name="Bense V."/>
            <person name="Catcheside P."/>
            <person name="Chovatia M."/>
            <person name="Cooper J."/>
            <person name="Damon W."/>
            <person name="Desjardin D."/>
            <person name="Finy P."/>
            <person name="Geml J."/>
            <person name="Haridas S."/>
            <person name="Hughes K."/>
            <person name="Justo A."/>
            <person name="Karasinski D."/>
            <person name="Kautmanova I."/>
            <person name="Kiss B."/>
            <person name="Kocsube S."/>
            <person name="Kotiranta H."/>
            <person name="LaButti K.M."/>
            <person name="Lechner B.E."/>
            <person name="Liimatainen K."/>
            <person name="Lipzen A."/>
            <person name="Lukacs Z."/>
            <person name="Mihaltcheva S."/>
            <person name="Morgado L.N."/>
            <person name="Niskanen T."/>
            <person name="Noordeloos M.E."/>
            <person name="Ohm R.A."/>
            <person name="Ortiz-Santana B."/>
            <person name="Ovrebo C."/>
            <person name="Racz N."/>
            <person name="Riley R."/>
            <person name="Savchenko A."/>
            <person name="Shiryaev A."/>
            <person name="Soop K."/>
            <person name="Spirin V."/>
            <person name="Szebenyi C."/>
            <person name="Tomsovsky M."/>
            <person name="Tulloss R.E."/>
            <person name="Uehling J."/>
            <person name="Grigoriev I.V."/>
            <person name="Vagvolgyi C."/>
            <person name="Papp T."/>
            <person name="Martin F.M."/>
            <person name="Miettinen O."/>
            <person name="Hibbett D.S."/>
            <person name="Nagy L.G."/>
        </authorList>
    </citation>
    <scope>NUCLEOTIDE SEQUENCE [LARGE SCALE GENOMIC DNA]</scope>
    <source>
        <strain evidence="3 4">HHB13444</strain>
    </source>
</reference>
<evidence type="ECO:0000259" key="2">
    <source>
        <dbReference type="Pfam" id="PF20151"/>
    </source>
</evidence>
<feature type="transmembrane region" description="Helical" evidence="1">
    <location>
        <begin position="82"/>
        <end position="100"/>
    </location>
</feature>
<organism evidence="3 4">
    <name type="scientific">Polyporus arcularius HHB13444</name>
    <dbReference type="NCBI Taxonomy" id="1314778"/>
    <lineage>
        <taxon>Eukaryota</taxon>
        <taxon>Fungi</taxon>
        <taxon>Dikarya</taxon>
        <taxon>Basidiomycota</taxon>
        <taxon>Agaricomycotina</taxon>
        <taxon>Agaricomycetes</taxon>
        <taxon>Polyporales</taxon>
        <taxon>Polyporaceae</taxon>
        <taxon>Polyporus</taxon>
    </lineage>
</organism>
<dbReference type="Proteomes" id="UP000308197">
    <property type="component" value="Unassembled WGS sequence"/>
</dbReference>
<dbReference type="EMBL" id="ML211225">
    <property type="protein sequence ID" value="TFK85927.1"/>
    <property type="molecule type" value="Genomic_DNA"/>
</dbReference>